<gene>
    <name evidence="1" type="ORF">E2C01_031784</name>
</gene>
<organism evidence="1 2">
    <name type="scientific">Portunus trituberculatus</name>
    <name type="common">Swimming crab</name>
    <name type="synonym">Neptunus trituberculatus</name>
    <dbReference type="NCBI Taxonomy" id="210409"/>
    <lineage>
        <taxon>Eukaryota</taxon>
        <taxon>Metazoa</taxon>
        <taxon>Ecdysozoa</taxon>
        <taxon>Arthropoda</taxon>
        <taxon>Crustacea</taxon>
        <taxon>Multicrustacea</taxon>
        <taxon>Malacostraca</taxon>
        <taxon>Eumalacostraca</taxon>
        <taxon>Eucarida</taxon>
        <taxon>Decapoda</taxon>
        <taxon>Pleocyemata</taxon>
        <taxon>Brachyura</taxon>
        <taxon>Eubrachyura</taxon>
        <taxon>Portunoidea</taxon>
        <taxon>Portunidae</taxon>
        <taxon>Portuninae</taxon>
        <taxon>Portunus</taxon>
    </lineage>
</organism>
<dbReference type="AlphaFoldDB" id="A0A5B7EZ39"/>
<comment type="caution">
    <text evidence="1">The sequence shown here is derived from an EMBL/GenBank/DDBJ whole genome shotgun (WGS) entry which is preliminary data.</text>
</comment>
<evidence type="ECO:0000313" key="2">
    <source>
        <dbReference type="Proteomes" id="UP000324222"/>
    </source>
</evidence>
<protein>
    <submittedName>
        <fullName evidence="1">Uncharacterized protein</fullName>
    </submittedName>
</protein>
<dbReference type="EMBL" id="VSRR010004028">
    <property type="protein sequence ID" value="MPC38278.1"/>
    <property type="molecule type" value="Genomic_DNA"/>
</dbReference>
<proteinExistence type="predicted"/>
<keyword evidence="2" id="KW-1185">Reference proteome</keyword>
<sequence>MLRRSVRCCIARYLYPPRAAAYVTGRLSDPSRLLSAGLLGAMSRRCVTPHSYRRRGLECIQQDQVETPCTPTPPRTPTPHAPLSLARWLSSPSISLAHHF</sequence>
<dbReference type="Proteomes" id="UP000324222">
    <property type="component" value="Unassembled WGS sequence"/>
</dbReference>
<accession>A0A5B7EZ39</accession>
<evidence type="ECO:0000313" key="1">
    <source>
        <dbReference type="EMBL" id="MPC38278.1"/>
    </source>
</evidence>
<reference evidence="1 2" key="1">
    <citation type="submission" date="2019-05" db="EMBL/GenBank/DDBJ databases">
        <title>Another draft genome of Portunus trituberculatus and its Hox gene families provides insights of decapod evolution.</title>
        <authorList>
            <person name="Jeong J.-H."/>
            <person name="Song I."/>
            <person name="Kim S."/>
            <person name="Choi T."/>
            <person name="Kim D."/>
            <person name="Ryu S."/>
            <person name="Kim W."/>
        </authorList>
    </citation>
    <scope>NUCLEOTIDE SEQUENCE [LARGE SCALE GENOMIC DNA]</scope>
    <source>
        <tissue evidence="1">Muscle</tissue>
    </source>
</reference>
<name>A0A5B7EZ39_PORTR</name>